<keyword evidence="2" id="KW-1185">Reference proteome</keyword>
<dbReference type="EMBL" id="BORB01000026">
    <property type="protein sequence ID" value="GIN58564.1"/>
    <property type="molecule type" value="Genomic_DNA"/>
</dbReference>
<evidence type="ECO:0000313" key="2">
    <source>
        <dbReference type="Proteomes" id="UP000679950"/>
    </source>
</evidence>
<dbReference type="Proteomes" id="UP000679950">
    <property type="component" value="Unassembled WGS sequence"/>
</dbReference>
<proteinExistence type="predicted"/>
<accession>A0ABQ4KKU1</accession>
<gene>
    <name evidence="1" type="ORF">J8TS2_28830</name>
</gene>
<sequence>MWQKLVLKTRWNKVLIPSNILNNMTLFKEKTEGLKYNFGFKGRYLKKYVDIYLTKDENEINYTDISLALESGYTFWGYI</sequence>
<comment type="caution">
    <text evidence="1">The sequence shown here is derived from an EMBL/GenBank/DDBJ whole genome shotgun (WGS) entry which is preliminary data.</text>
</comment>
<reference evidence="1 2" key="1">
    <citation type="submission" date="2021-03" db="EMBL/GenBank/DDBJ databases">
        <title>Antimicrobial resistance genes in bacteria isolated from Japanese honey, and their potential for conferring macrolide and lincosamide resistance in the American foulbrood pathogen Paenibacillus larvae.</title>
        <authorList>
            <person name="Okamoto M."/>
            <person name="Kumagai M."/>
            <person name="Kanamori H."/>
            <person name="Takamatsu D."/>
        </authorList>
    </citation>
    <scope>NUCLEOTIDE SEQUENCE [LARGE SCALE GENOMIC DNA]</scope>
    <source>
        <strain evidence="1 2">J8TS2</strain>
    </source>
</reference>
<evidence type="ECO:0000313" key="1">
    <source>
        <dbReference type="EMBL" id="GIN58564.1"/>
    </source>
</evidence>
<name>A0ABQ4KKU1_9BACI</name>
<organism evidence="1 2">
    <name type="scientific">Lederbergia ruris</name>
    <dbReference type="NCBI Taxonomy" id="217495"/>
    <lineage>
        <taxon>Bacteria</taxon>
        <taxon>Bacillati</taxon>
        <taxon>Bacillota</taxon>
        <taxon>Bacilli</taxon>
        <taxon>Bacillales</taxon>
        <taxon>Bacillaceae</taxon>
        <taxon>Lederbergia</taxon>
    </lineage>
</organism>
<protein>
    <submittedName>
        <fullName evidence="1">Uncharacterized protein</fullName>
    </submittedName>
</protein>